<feature type="domain" description="HNH nuclease" evidence="3">
    <location>
        <begin position="372"/>
        <end position="424"/>
    </location>
</feature>
<dbReference type="Proteomes" id="UP001499933">
    <property type="component" value="Unassembled WGS sequence"/>
</dbReference>
<protein>
    <submittedName>
        <fullName evidence="4">HNH endonuclease signature motif containing protein</fullName>
    </submittedName>
</protein>
<gene>
    <name evidence="4" type="ORF">GCM10009776_22480</name>
</gene>
<evidence type="ECO:0000259" key="3">
    <source>
        <dbReference type="SMART" id="SM00507"/>
    </source>
</evidence>
<keyword evidence="5" id="KW-1185">Reference proteome</keyword>
<dbReference type="SMART" id="SM00507">
    <property type="entry name" value="HNHc"/>
    <property type="match status" value="1"/>
</dbReference>
<feature type="region of interest" description="Disordered" evidence="2">
    <location>
        <begin position="246"/>
        <end position="269"/>
    </location>
</feature>
<dbReference type="RefSeq" id="WP_344094618.1">
    <property type="nucleotide sequence ID" value="NZ_BAAAOG010000003.1"/>
</dbReference>
<dbReference type="InterPro" id="IPR003870">
    <property type="entry name" value="DUF222"/>
</dbReference>
<sequence>MNFPLGDLTAIVGVLGDLLAESLSMDAHRALGDEELMDAVRTAEHLGRWVDAARLTLAGEVGRRADSDFGDDRMTSRFGCGSAAELLERATLISGATARERLRQAKCITSRTTSTGGHRPAPLDRARAALAAGRLSSDALATVADVLRPIEARCTADDLALAETELVLAAVGDDTQAPCSIHELRIMATTWALYLDADGELPDEQHAERMRGVRLGRSRRGLRRFSGEVTDDVGAQLERLLDAHLNPRVQDRGPRFTGPGQSDEEDDEHILDPRTADQKRHDALGSILSAAAAAAETPTLGGAAPTLIVTVSADQLERADGVAFVDGPDGQAPVPASIARHVGCHGTIHRVTFGSDGAIKALTVTDRVFTHWQRKAVGARDAGCVIPGCRVRAAWCEVHHVIDHASGGPTDTSNGVLLCWHHHRTIETSGWDIRMGAGVPQVRPPAWVDPQRNWRCANRVLHRELERARSA</sequence>
<dbReference type="Gene3D" id="1.10.30.50">
    <property type="match status" value="1"/>
</dbReference>
<keyword evidence="4" id="KW-0378">Hydrolase</keyword>
<evidence type="ECO:0000256" key="1">
    <source>
        <dbReference type="ARBA" id="ARBA00023450"/>
    </source>
</evidence>
<evidence type="ECO:0000313" key="5">
    <source>
        <dbReference type="Proteomes" id="UP001499933"/>
    </source>
</evidence>
<dbReference type="GO" id="GO:0004519">
    <property type="term" value="F:endonuclease activity"/>
    <property type="evidence" value="ECO:0007669"/>
    <property type="project" value="UniProtKB-KW"/>
</dbReference>
<name>A0ABN2QWM0_9MICO</name>
<accession>A0ABN2QWM0</accession>
<dbReference type="InterPro" id="IPR003615">
    <property type="entry name" value="HNH_nuc"/>
</dbReference>
<dbReference type="Pfam" id="PF01844">
    <property type="entry name" value="HNH"/>
    <property type="match status" value="1"/>
</dbReference>
<keyword evidence="4" id="KW-0255">Endonuclease</keyword>
<dbReference type="EMBL" id="BAAAOG010000003">
    <property type="protein sequence ID" value="GAA1959456.1"/>
    <property type="molecule type" value="Genomic_DNA"/>
</dbReference>
<proteinExistence type="inferred from homology"/>
<dbReference type="InterPro" id="IPR002711">
    <property type="entry name" value="HNH"/>
</dbReference>
<organism evidence="4 5">
    <name type="scientific">Microbacterium deminutum</name>
    <dbReference type="NCBI Taxonomy" id="344164"/>
    <lineage>
        <taxon>Bacteria</taxon>
        <taxon>Bacillati</taxon>
        <taxon>Actinomycetota</taxon>
        <taxon>Actinomycetes</taxon>
        <taxon>Micrococcales</taxon>
        <taxon>Microbacteriaceae</taxon>
        <taxon>Microbacterium</taxon>
    </lineage>
</organism>
<evidence type="ECO:0000313" key="4">
    <source>
        <dbReference type="EMBL" id="GAA1959456.1"/>
    </source>
</evidence>
<comment type="similarity">
    <text evidence="1">Belongs to the Rv1128c/1148c/1588c/1702c/1945/3466 family.</text>
</comment>
<dbReference type="Pfam" id="PF02720">
    <property type="entry name" value="DUF222"/>
    <property type="match status" value="1"/>
</dbReference>
<dbReference type="CDD" id="cd00085">
    <property type="entry name" value="HNHc"/>
    <property type="match status" value="1"/>
</dbReference>
<keyword evidence="4" id="KW-0540">Nuclease</keyword>
<reference evidence="4 5" key="1">
    <citation type="journal article" date="2019" name="Int. J. Syst. Evol. Microbiol.">
        <title>The Global Catalogue of Microorganisms (GCM) 10K type strain sequencing project: providing services to taxonomists for standard genome sequencing and annotation.</title>
        <authorList>
            <consortium name="The Broad Institute Genomics Platform"/>
            <consortium name="The Broad Institute Genome Sequencing Center for Infectious Disease"/>
            <person name="Wu L."/>
            <person name="Ma J."/>
        </authorList>
    </citation>
    <scope>NUCLEOTIDE SEQUENCE [LARGE SCALE GENOMIC DNA]</scope>
    <source>
        <strain evidence="4 5">JCM 14901</strain>
    </source>
</reference>
<comment type="caution">
    <text evidence="4">The sequence shown here is derived from an EMBL/GenBank/DDBJ whole genome shotgun (WGS) entry which is preliminary data.</text>
</comment>
<evidence type="ECO:0000256" key="2">
    <source>
        <dbReference type="SAM" id="MobiDB-lite"/>
    </source>
</evidence>